<dbReference type="PANTHER" id="PTHR10836">
    <property type="entry name" value="GLYCERALDEHYDE 3-PHOSPHATE DEHYDROGENASE"/>
    <property type="match status" value="1"/>
</dbReference>
<dbReference type="SUPFAM" id="SSF55347">
    <property type="entry name" value="Glyceraldehyde-3-phosphate dehydrogenase-like, C-terminal domain"/>
    <property type="match status" value="1"/>
</dbReference>
<evidence type="ECO:0000256" key="1">
    <source>
        <dbReference type="ARBA" id="ARBA00004869"/>
    </source>
</evidence>
<dbReference type="PRINTS" id="PR00078">
    <property type="entry name" value="G3PDHDRGNASE"/>
</dbReference>
<dbReference type="InterPro" id="IPR020829">
    <property type="entry name" value="GlycerAld_3-P_DH_cat"/>
</dbReference>
<dbReference type="Gene3D" id="3.30.360.10">
    <property type="entry name" value="Dihydrodipicolinate Reductase, domain 2"/>
    <property type="match status" value="2"/>
</dbReference>
<reference evidence="8 9" key="1">
    <citation type="journal article" date="2019" name="Genome Biol. Evol.">
        <title>Insights into the evolution of the New World diploid cottons (Gossypium, subgenus Houzingenia) based on genome sequencing.</title>
        <authorList>
            <person name="Grover C.E."/>
            <person name="Arick M.A. 2nd"/>
            <person name="Thrash A."/>
            <person name="Conover J.L."/>
            <person name="Sanders W.S."/>
            <person name="Peterson D.G."/>
            <person name="Frelichowski J.E."/>
            <person name="Scheffler J.A."/>
            <person name="Scheffler B.E."/>
            <person name="Wendel J.F."/>
        </authorList>
    </citation>
    <scope>NUCLEOTIDE SEQUENCE [LARGE SCALE GENOMIC DNA]</scope>
    <source>
        <strain evidence="8">27</strain>
        <tissue evidence="8">Leaf</tissue>
    </source>
</reference>
<dbReference type="Proteomes" id="UP000593561">
    <property type="component" value="Unassembled WGS sequence"/>
</dbReference>
<dbReference type="Pfam" id="PF02800">
    <property type="entry name" value="Gp_dh_C"/>
    <property type="match status" value="1"/>
</dbReference>
<evidence type="ECO:0000256" key="4">
    <source>
        <dbReference type="ARBA" id="ARBA00023002"/>
    </source>
</evidence>
<keyword evidence="6" id="KW-0324">Glycolysis</keyword>
<dbReference type="GO" id="GO:0004365">
    <property type="term" value="F:glyceraldehyde-3-phosphate dehydrogenase (NAD+) (phosphorylating) activity"/>
    <property type="evidence" value="ECO:0007669"/>
    <property type="project" value="UniProtKB-EC"/>
</dbReference>
<feature type="non-terminal residue" evidence="8">
    <location>
        <position position="121"/>
    </location>
</feature>
<dbReference type="GO" id="GO:0005829">
    <property type="term" value="C:cytosol"/>
    <property type="evidence" value="ECO:0007669"/>
    <property type="project" value="TreeGrafter"/>
</dbReference>
<comment type="similarity">
    <text evidence="2">Belongs to the glyceraldehyde-3-phosphate dehydrogenase family.</text>
</comment>
<accession>A0A7J8R1X2</accession>
<evidence type="ECO:0000256" key="5">
    <source>
        <dbReference type="ARBA" id="ARBA00023027"/>
    </source>
</evidence>
<organism evidence="8 9">
    <name type="scientific">Gossypium davidsonii</name>
    <name type="common">Davidson's cotton</name>
    <name type="synonym">Gossypium klotzschianum subsp. davidsonii</name>
    <dbReference type="NCBI Taxonomy" id="34287"/>
    <lineage>
        <taxon>Eukaryota</taxon>
        <taxon>Viridiplantae</taxon>
        <taxon>Streptophyta</taxon>
        <taxon>Embryophyta</taxon>
        <taxon>Tracheophyta</taxon>
        <taxon>Spermatophyta</taxon>
        <taxon>Magnoliopsida</taxon>
        <taxon>eudicotyledons</taxon>
        <taxon>Gunneridae</taxon>
        <taxon>Pentapetalae</taxon>
        <taxon>rosids</taxon>
        <taxon>malvids</taxon>
        <taxon>Malvales</taxon>
        <taxon>Malvaceae</taxon>
        <taxon>Malvoideae</taxon>
        <taxon>Gossypium</taxon>
    </lineage>
</organism>
<evidence type="ECO:0000259" key="7">
    <source>
        <dbReference type="Pfam" id="PF02800"/>
    </source>
</evidence>
<dbReference type="PANTHER" id="PTHR10836:SF112">
    <property type="entry name" value="GLYCERALDEHYDE-3-PHOSPHATE DEHYDROGENASE GAPC1, CYTOSOLIC-RELATED"/>
    <property type="match status" value="1"/>
</dbReference>
<sequence length="121" mass="13664">MQVAVLAPLAKVIHDKFEIVEGLMTTVHSISVPTVDVLVVDLTVRLEKSTSEECEGKLKGILGYIEEDMVSTDFVGDSRQYCSKQELCETSQLVRQRMGLQITWRPPKLVEVKAERIEPYL</sequence>
<dbReference type="EMBL" id="JABFAC010000002">
    <property type="protein sequence ID" value="MBA0607573.1"/>
    <property type="molecule type" value="Genomic_DNA"/>
</dbReference>
<proteinExistence type="inferred from homology"/>
<evidence type="ECO:0000313" key="8">
    <source>
        <dbReference type="EMBL" id="MBA0607573.1"/>
    </source>
</evidence>
<evidence type="ECO:0000256" key="6">
    <source>
        <dbReference type="ARBA" id="ARBA00023152"/>
    </source>
</evidence>
<dbReference type="GO" id="GO:0006096">
    <property type="term" value="P:glycolytic process"/>
    <property type="evidence" value="ECO:0007669"/>
    <property type="project" value="UniProtKB-KW"/>
</dbReference>
<comment type="caution">
    <text evidence="8">The sequence shown here is derived from an EMBL/GenBank/DDBJ whole genome shotgun (WGS) entry which is preliminary data.</text>
</comment>
<keyword evidence="5" id="KW-0520">NAD</keyword>
<gene>
    <name evidence="8" type="ORF">Godav_019852</name>
</gene>
<comment type="pathway">
    <text evidence="1">Carbohydrate degradation; glycolysis; pyruvate from D-glyceraldehyde 3-phosphate: step 1/5.</text>
</comment>
<dbReference type="InterPro" id="IPR020831">
    <property type="entry name" value="GlycerAld/Erythrose_P_DH"/>
</dbReference>
<name>A0A7J8R1X2_GOSDV</name>
<protein>
    <recommendedName>
        <fullName evidence="3">glyceraldehyde-3-phosphate dehydrogenase (phosphorylating)</fullName>
        <ecNumber evidence="3">1.2.1.12</ecNumber>
    </recommendedName>
</protein>
<evidence type="ECO:0000256" key="2">
    <source>
        <dbReference type="ARBA" id="ARBA00007406"/>
    </source>
</evidence>
<dbReference type="EC" id="1.2.1.12" evidence="3"/>
<evidence type="ECO:0000256" key="3">
    <source>
        <dbReference type="ARBA" id="ARBA00013119"/>
    </source>
</evidence>
<dbReference type="AlphaFoldDB" id="A0A7J8R1X2"/>
<keyword evidence="4" id="KW-0560">Oxidoreductase</keyword>
<evidence type="ECO:0000313" key="9">
    <source>
        <dbReference type="Proteomes" id="UP000593561"/>
    </source>
</evidence>
<keyword evidence="9" id="KW-1185">Reference proteome</keyword>
<feature type="domain" description="Glyceraldehyde 3-phosphate dehydrogenase catalytic" evidence="7">
    <location>
        <begin position="28"/>
        <end position="85"/>
    </location>
</feature>